<dbReference type="AlphaFoldDB" id="I4YSB1"/>
<reference evidence="2 3" key="1">
    <citation type="submission" date="2012-02" db="EMBL/GenBank/DDBJ databases">
        <title>Improved High-Quality Draft sequence of Microvirga sp. WSM3557.</title>
        <authorList>
            <consortium name="US DOE Joint Genome Institute"/>
            <person name="Lucas S."/>
            <person name="Han J."/>
            <person name="Lapidus A."/>
            <person name="Cheng J.-F."/>
            <person name="Goodwin L."/>
            <person name="Pitluck S."/>
            <person name="Peters L."/>
            <person name="Zhang X."/>
            <person name="Detter J.C."/>
            <person name="Han C."/>
            <person name="Tapia R."/>
            <person name="Land M."/>
            <person name="Hauser L."/>
            <person name="Kyrpides N."/>
            <person name="Ivanova N."/>
            <person name="Pagani I."/>
            <person name="Brau L."/>
            <person name="Yates R."/>
            <person name="O'Hara G."/>
            <person name="Rui T."/>
            <person name="Howieson J."/>
            <person name="Reeve W."/>
            <person name="Woyke T."/>
        </authorList>
    </citation>
    <scope>NUCLEOTIDE SEQUENCE [LARGE SCALE GENOMIC DNA]</scope>
    <source>
        <strain evidence="2 3">WSM3557</strain>
    </source>
</reference>
<evidence type="ECO:0000256" key="1">
    <source>
        <dbReference type="SAM" id="Phobius"/>
    </source>
</evidence>
<keyword evidence="1" id="KW-0472">Membrane</keyword>
<feature type="transmembrane region" description="Helical" evidence="1">
    <location>
        <begin position="6"/>
        <end position="26"/>
    </location>
</feature>
<evidence type="ECO:0000313" key="3">
    <source>
        <dbReference type="Proteomes" id="UP000003947"/>
    </source>
</evidence>
<organism evidence="2 3">
    <name type="scientific">Microvirga lotononidis</name>
    <dbReference type="NCBI Taxonomy" id="864069"/>
    <lineage>
        <taxon>Bacteria</taxon>
        <taxon>Pseudomonadati</taxon>
        <taxon>Pseudomonadota</taxon>
        <taxon>Alphaproteobacteria</taxon>
        <taxon>Hyphomicrobiales</taxon>
        <taxon>Methylobacteriaceae</taxon>
        <taxon>Microvirga</taxon>
    </lineage>
</organism>
<dbReference type="HOGENOM" id="CLU_3397425_0_0_5"/>
<proteinExistence type="predicted"/>
<accession>I4YSB1</accession>
<dbReference type="EMBL" id="JH660645">
    <property type="protein sequence ID" value="EIM26853.1"/>
    <property type="molecule type" value="Genomic_DNA"/>
</dbReference>
<protein>
    <submittedName>
        <fullName evidence="2">Uncharacterized protein</fullName>
    </submittedName>
</protein>
<keyword evidence="1" id="KW-0812">Transmembrane</keyword>
<evidence type="ECO:0000313" key="2">
    <source>
        <dbReference type="EMBL" id="EIM26853.1"/>
    </source>
</evidence>
<keyword evidence="3" id="KW-1185">Reference proteome</keyword>
<dbReference type="PATRIC" id="fig|864069.3.peg.3705"/>
<keyword evidence="1" id="KW-1133">Transmembrane helix</keyword>
<sequence>MVDLGSWQDILLLGGAVLVTVVICSLEGWMR</sequence>
<gene>
    <name evidence="2" type="ORF">MicloDRAFT_00034040</name>
</gene>
<name>I4YSB1_9HYPH</name>
<dbReference type="Proteomes" id="UP000003947">
    <property type="component" value="Unassembled WGS sequence"/>
</dbReference>